<dbReference type="OrthoDB" id="1739532at2759"/>
<dbReference type="PANTHER" id="PTHR46201:SF9">
    <property type="entry name" value="PHD FINGER PROTEIN MALE MEIOCYTE DEATH 1"/>
    <property type="match status" value="1"/>
</dbReference>
<feature type="domain" description="PTC1-like winged helix-turn-helix" evidence="1">
    <location>
        <begin position="113"/>
        <end position="182"/>
    </location>
</feature>
<dbReference type="AlphaFoldDB" id="A0A1R3KCS4"/>
<dbReference type="STRING" id="93759.A0A1R3KCS4"/>
<dbReference type="EMBL" id="AWUE01014151">
    <property type="protein sequence ID" value="OMP04882.1"/>
    <property type="molecule type" value="Genomic_DNA"/>
</dbReference>
<reference evidence="3" key="1">
    <citation type="submission" date="2013-09" db="EMBL/GenBank/DDBJ databases">
        <title>Corchorus olitorius genome sequencing.</title>
        <authorList>
            <person name="Alam M."/>
            <person name="Haque M.S."/>
            <person name="Islam M.S."/>
            <person name="Emdad E.M."/>
            <person name="Islam M.M."/>
            <person name="Ahmed B."/>
            <person name="Halim A."/>
            <person name="Hossen Q.M.M."/>
            <person name="Hossain M.Z."/>
            <person name="Ahmed R."/>
            <person name="Khan M.M."/>
            <person name="Islam R."/>
            <person name="Rashid M.M."/>
            <person name="Khan S.A."/>
            <person name="Rahman M.S."/>
            <person name="Alam M."/>
            <person name="Yahiya A.S."/>
            <person name="Khan M.S."/>
            <person name="Azam M.S."/>
            <person name="Haque T."/>
            <person name="Lashkar M.Z.H."/>
            <person name="Akhand A.I."/>
            <person name="Morshed G."/>
            <person name="Roy S."/>
            <person name="Uddin K.S."/>
            <person name="Rabeya T."/>
            <person name="Hossain A.S."/>
            <person name="Chowdhury A."/>
            <person name="Snigdha A.R."/>
            <person name="Mortoza M.S."/>
            <person name="Matin S.A."/>
            <person name="Hoque S.M.E."/>
            <person name="Islam M.K."/>
            <person name="Roy D.K."/>
            <person name="Haider R."/>
            <person name="Moosa M.M."/>
            <person name="Elias S.M."/>
            <person name="Hasan A.M."/>
            <person name="Jahan S."/>
            <person name="Shafiuddin M."/>
            <person name="Mahmood N."/>
            <person name="Shommy N.S."/>
        </authorList>
    </citation>
    <scope>NUCLEOTIDE SEQUENCE [LARGE SCALE GENOMIC DNA]</scope>
    <source>
        <strain evidence="3">cv. O-4</strain>
    </source>
</reference>
<name>A0A1R3KCS4_9ROSI</name>
<keyword evidence="3" id="KW-1185">Reference proteome</keyword>
<dbReference type="InterPro" id="IPR059080">
    <property type="entry name" value="WHD_PTC1"/>
</dbReference>
<protein>
    <submittedName>
        <fullName evidence="2">PHD finger protein MALE MEIOCYTE DEATH 1-like protein</fullName>
    </submittedName>
</protein>
<evidence type="ECO:0000313" key="2">
    <source>
        <dbReference type="EMBL" id="OMP04882.1"/>
    </source>
</evidence>
<evidence type="ECO:0000313" key="3">
    <source>
        <dbReference type="Proteomes" id="UP000187203"/>
    </source>
</evidence>
<dbReference type="Pfam" id="PF25874">
    <property type="entry name" value="WHD_plant_repro"/>
    <property type="match status" value="1"/>
</dbReference>
<proteinExistence type="predicted"/>
<organism evidence="2 3">
    <name type="scientific">Corchorus olitorius</name>
    <dbReference type="NCBI Taxonomy" id="93759"/>
    <lineage>
        <taxon>Eukaryota</taxon>
        <taxon>Viridiplantae</taxon>
        <taxon>Streptophyta</taxon>
        <taxon>Embryophyta</taxon>
        <taxon>Tracheophyta</taxon>
        <taxon>Spermatophyta</taxon>
        <taxon>Magnoliopsida</taxon>
        <taxon>eudicotyledons</taxon>
        <taxon>Gunneridae</taxon>
        <taxon>Pentapetalae</taxon>
        <taxon>rosids</taxon>
        <taxon>malvids</taxon>
        <taxon>Malvales</taxon>
        <taxon>Malvaceae</taxon>
        <taxon>Grewioideae</taxon>
        <taxon>Apeibeae</taxon>
        <taxon>Corchorus</taxon>
    </lineage>
</organism>
<dbReference type="PANTHER" id="PTHR46201">
    <property type="entry name" value="PHD FINGER PROTEIN MALE MEIOCYTE DEATH 1-RELATED"/>
    <property type="match status" value="1"/>
</dbReference>
<gene>
    <name evidence="2" type="ORF">COLO4_09221</name>
</gene>
<comment type="caution">
    <text evidence="2">The sequence shown here is derived from an EMBL/GenBank/DDBJ whole genome shotgun (WGS) entry which is preliminary data.</text>
</comment>
<sequence>MELHLLHGVAYGHTWFGRWGYKFGPGNVDSHTNEKLCSVEIDKIIEDLQCEELNCITRYCRDWSESNLITIRDLLRYMLTLKSLKVVKEIKSAAANENIQKFTDVSDTKRHTLEKQEPVAKAIVDILKDKGKMIRPDLRDLARKQCGNLALLDTILSKMGGVEVEGHIVRRSHKDGVQEFYIDGLNNNDDICSEIYNEIFGDVFYVYKNVLLEHPELEALSQGVLQKTYLVREYPIAEDLTYFCGTRKILLSCCNVEMMDEGGILQGNDYGHSYHKRCSILILIKRHLLVL</sequence>
<dbReference type="Proteomes" id="UP000187203">
    <property type="component" value="Unassembled WGS sequence"/>
</dbReference>
<evidence type="ECO:0000259" key="1">
    <source>
        <dbReference type="Pfam" id="PF25874"/>
    </source>
</evidence>
<accession>A0A1R3KCS4</accession>